<dbReference type="AlphaFoldDB" id="A0A914Q9T0"/>
<feature type="region of interest" description="Disordered" evidence="1">
    <location>
        <begin position="1"/>
        <end position="66"/>
    </location>
</feature>
<feature type="compositionally biased region" description="Basic and acidic residues" evidence="1">
    <location>
        <begin position="1"/>
        <end position="12"/>
    </location>
</feature>
<reference evidence="3" key="1">
    <citation type="submission" date="2022-11" db="UniProtKB">
        <authorList>
            <consortium name="WormBaseParasite"/>
        </authorList>
    </citation>
    <scope>IDENTIFICATION</scope>
</reference>
<dbReference type="Proteomes" id="UP000887578">
    <property type="component" value="Unplaced"/>
</dbReference>
<evidence type="ECO:0000313" key="3">
    <source>
        <dbReference type="WBParaSite" id="PDA_v2.g23924.t1"/>
    </source>
</evidence>
<evidence type="ECO:0000256" key="1">
    <source>
        <dbReference type="SAM" id="MobiDB-lite"/>
    </source>
</evidence>
<accession>A0A914Q9T0</accession>
<sequence length="97" mass="11085">MFDELLDAKKSEANIVVTSDDDEDTVPMANTNKKNPPMKQMEASAFGDIEESDDDDEDDEEMDTEDYRAAEVSKANDKDSEVVDFHKSKFFLTKNYF</sequence>
<name>A0A914Q9T0_9BILA</name>
<dbReference type="WBParaSite" id="PDA_v2.g23924.t1">
    <property type="protein sequence ID" value="PDA_v2.g23924.t1"/>
    <property type="gene ID" value="PDA_v2.g23924"/>
</dbReference>
<proteinExistence type="predicted"/>
<evidence type="ECO:0000313" key="2">
    <source>
        <dbReference type="Proteomes" id="UP000887578"/>
    </source>
</evidence>
<keyword evidence="2" id="KW-1185">Reference proteome</keyword>
<organism evidence="2 3">
    <name type="scientific">Panagrolaimus davidi</name>
    <dbReference type="NCBI Taxonomy" id="227884"/>
    <lineage>
        <taxon>Eukaryota</taxon>
        <taxon>Metazoa</taxon>
        <taxon>Ecdysozoa</taxon>
        <taxon>Nematoda</taxon>
        <taxon>Chromadorea</taxon>
        <taxon>Rhabditida</taxon>
        <taxon>Tylenchina</taxon>
        <taxon>Panagrolaimomorpha</taxon>
        <taxon>Panagrolaimoidea</taxon>
        <taxon>Panagrolaimidae</taxon>
        <taxon>Panagrolaimus</taxon>
    </lineage>
</organism>
<protein>
    <submittedName>
        <fullName evidence="3">Uncharacterized protein</fullName>
    </submittedName>
</protein>
<feature type="compositionally biased region" description="Acidic residues" evidence="1">
    <location>
        <begin position="48"/>
        <end position="64"/>
    </location>
</feature>